<dbReference type="InterPro" id="IPR037401">
    <property type="entry name" value="SnoaL-like"/>
</dbReference>
<dbReference type="AlphaFoldDB" id="A0AAU7KGD5"/>
<dbReference type="InterPro" id="IPR032710">
    <property type="entry name" value="NTF2-like_dom_sf"/>
</dbReference>
<accession>A0AAU7KGD5</accession>
<sequence length="146" mass="16630">MIQDPVLATFCDTFNKLDNTCTEKLYSIYSSDIVFIDPLHQVEGIEALKRDFDALYANVIDCRFRFHHGLRDGDRGFVCWTMALRHRRLCKGRQIDVEGCSVLRFASPDGGKVVHHQDHFDAGALLYERLPLLGAVIRSIKRYAAG</sequence>
<dbReference type="EMBL" id="CP098827">
    <property type="protein sequence ID" value="XBO70669.1"/>
    <property type="molecule type" value="Genomic_DNA"/>
</dbReference>
<dbReference type="Gene3D" id="3.10.450.50">
    <property type="match status" value="1"/>
</dbReference>
<dbReference type="SUPFAM" id="SSF54427">
    <property type="entry name" value="NTF2-like"/>
    <property type="match status" value="1"/>
</dbReference>
<evidence type="ECO:0000313" key="2">
    <source>
        <dbReference type="EMBL" id="XBO70669.1"/>
    </source>
</evidence>
<dbReference type="RefSeq" id="WP_348827177.1">
    <property type="nucleotide sequence ID" value="NZ_CP098827.1"/>
</dbReference>
<name>A0AAU7KGD5_9GAMM</name>
<organism evidence="2">
    <name type="scientific">Halomonas sp. RT37</name>
    <dbReference type="NCBI Taxonomy" id="2950872"/>
    <lineage>
        <taxon>Bacteria</taxon>
        <taxon>Pseudomonadati</taxon>
        <taxon>Pseudomonadota</taxon>
        <taxon>Gammaproteobacteria</taxon>
        <taxon>Oceanospirillales</taxon>
        <taxon>Halomonadaceae</taxon>
        <taxon>Halomonas</taxon>
    </lineage>
</organism>
<reference evidence="2" key="1">
    <citation type="submission" date="2022-06" db="EMBL/GenBank/DDBJ databases">
        <title>A novel DMS-producing enzyme.</title>
        <authorList>
            <person name="Zhang Y."/>
        </authorList>
    </citation>
    <scope>NUCLEOTIDE SEQUENCE</scope>
    <source>
        <strain evidence="2">RT37</strain>
    </source>
</reference>
<dbReference type="Pfam" id="PF12680">
    <property type="entry name" value="SnoaL_2"/>
    <property type="match status" value="1"/>
</dbReference>
<protein>
    <submittedName>
        <fullName evidence="2">Nuclear transport factor 2 family protein</fullName>
    </submittedName>
</protein>
<feature type="domain" description="SnoaL-like" evidence="1">
    <location>
        <begin position="19"/>
        <end position="116"/>
    </location>
</feature>
<gene>
    <name evidence="2" type="ORF">NFG58_19000</name>
</gene>
<evidence type="ECO:0000259" key="1">
    <source>
        <dbReference type="Pfam" id="PF12680"/>
    </source>
</evidence>
<proteinExistence type="predicted"/>